<keyword evidence="2" id="KW-1185">Reference proteome</keyword>
<sequence>MATFAAAHVEHDPAAVHPQLAKHAPNYAHHEYIRSSSFEIKDAPVENFRPMRVIVIGAGFSGIYCGIRIPQRLRNVQLTIYEKNEGVGGTWWENRYPGCACDIPSHSYQYSFAPNPHWSKFYAPAAEIRAYLEGVVDKFSVRRFIKLSHEVVACTWKQDKSKWKVTVKDLKTGETSDEEADVVISARGTLNNISWPQIEGFSDLKIPIMHSAIWDDSHDFENERIGVIGGGSSAIQIIPELQKRKGTHLNCFVRSKTWISRPFGDSAVGKLGLDSIEFTEEQKKRFVDDEKHFLDFRATIEKESNSVHSLTLKGSQMQDFVRQDFTDLMKKRLSKKPEILQTLLPGFSVGCRRLTPGPGYLEALVEDNVVFVSTPIRKCLQNGVELADGTTVELDVLVCATGFQASAPPPFDVVGKDGQTMAQKFSPFPQTYLSMVTDGFPNYFMMLGPNAAIGTGSLTMMIEMEGDYIIKCIRKMQKEDIRSMDVKPQMVKNFSQIIDSYFKRTVYLDGCKSWYKSNSGAGERITGLWPGSSLHAMETFRSPRWEDFEYVYEGEETGQDVNRLAWLGNGWSSAQVDDQGGDLAFYLQPEFVDTPAAPLPEDTRLYKLRPFSY</sequence>
<organism evidence="1 2">
    <name type="scientific">Neophaeococcomyces mojaviensis</name>
    <dbReference type="NCBI Taxonomy" id="3383035"/>
    <lineage>
        <taxon>Eukaryota</taxon>
        <taxon>Fungi</taxon>
        <taxon>Dikarya</taxon>
        <taxon>Ascomycota</taxon>
        <taxon>Pezizomycotina</taxon>
        <taxon>Eurotiomycetes</taxon>
        <taxon>Chaetothyriomycetidae</taxon>
        <taxon>Chaetothyriales</taxon>
        <taxon>Chaetothyriales incertae sedis</taxon>
        <taxon>Neophaeococcomyces</taxon>
    </lineage>
</organism>
<comment type="caution">
    <text evidence="1">The sequence shown here is derived from an EMBL/GenBank/DDBJ whole genome shotgun (WGS) entry which is preliminary data.</text>
</comment>
<name>A0ACC3A781_9EURO</name>
<gene>
    <name evidence="1" type="ORF">H2198_004874</name>
</gene>
<dbReference type="Proteomes" id="UP001172386">
    <property type="component" value="Unassembled WGS sequence"/>
</dbReference>
<reference evidence="1" key="1">
    <citation type="submission" date="2022-10" db="EMBL/GenBank/DDBJ databases">
        <title>Culturing micro-colonial fungi from biological soil crusts in the Mojave desert and describing Neophaeococcomyces mojavensis, and introducing the new genera and species Taxawa tesnikishii.</title>
        <authorList>
            <person name="Kurbessoian T."/>
            <person name="Stajich J.E."/>
        </authorList>
    </citation>
    <scope>NUCLEOTIDE SEQUENCE</scope>
    <source>
        <strain evidence="1">JES_112</strain>
    </source>
</reference>
<protein>
    <submittedName>
        <fullName evidence="1">Uncharacterized protein</fullName>
    </submittedName>
</protein>
<dbReference type="EMBL" id="JAPDRQ010000076">
    <property type="protein sequence ID" value="KAJ9656525.1"/>
    <property type="molecule type" value="Genomic_DNA"/>
</dbReference>
<evidence type="ECO:0000313" key="2">
    <source>
        <dbReference type="Proteomes" id="UP001172386"/>
    </source>
</evidence>
<evidence type="ECO:0000313" key="1">
    <source>
        <dbReference type="EMBL" id="KAJ9656525.1"/>
    </source>
</evidence>
<proteinExistence type="predicted"/>
<accession>A0ACC3A781</accession>